<sequence length="629" mass="66155">MKASPYMWLASAILSIMLLQPHRVESLCMGQPCTQNSDCSKIWSANDPYPTKGYCSSCYGSCSGGGHIRLTGCDTSKKYCIGSNWAYPAWCTDQPGLAGCHCPPGTSGPIGSSNCTVCAIGKYGGGADLPCADCPQGSHGVLSGEGSLLQACKREDVPCSGDLHNETVAQQVETLAGNGISGFADAEDSTVVEFDGPWGVAVSLDGQQLFVADRYNRKIRAVHVGHGATKTLAGSGAPGVLDGTSSTARISPTGLAPKSDGRNVYVSECENHLIRKVYMLEQHVSTIAGSSQGFADGAAGAARFNCPYGLALSPDDLWLYVGDRDNHRIRKVSMRDGSTTTLAGTGTPGFADGDWNSSSFNQPCGVSTSPDGQWLYVADSGNNRVRKVNTTSGATLTLVGKGDLGSADGEAATVSLSTPLSVAASPDGRYLYIADSLSQRIRQVRLADGWTRTLAGSGNQSFSDGPPSESSFNTPAAIAVSPDGLTVYVADLNNERVRKIAVRDVCVACDLIPPVNTTGCASEASSPPPLNVSSESPGCVLNATWEEIVSRKHMTGKREKLSFATGGLGVLMDEDYSVWVCQFGHPCAATDDSSTSGAMDAFCFKYHEDREVFVPWARNSELKLIDPYS</sequence>
<dbReference type="AlphaFoldDB" id="A0A7S4H8D3"/>
<evidence type="ECO:0000256" key="2">
    <source>
        <dbReference type="SAM" id="SignalP"/>
    </source>
</evidence>
<organism evidence="3">
    <name type="scientific">Guillardia theta</name>
    <name type="common">Cryptophyte</name>
    <name type="synonym">Cryptomonas phi</name>
    <dbReference type="NCBI Taxonomy" id="55529"/>
    <lineage>
        <taxon>Eukaryota</taxon>
        <taxon>Cryptophyceae</taxon>
        <taxon>Pyrenomonadales</taxon>
        <taxon>Geminigeraceae</taxon>
        <taxon>Guillardia</taxon>
    </lineage>
</organism>
<dbReference type="EMBL" id="HBKN01000069">
    <property type="protein sequence ID" value="CAE2190752.1"/>
    <property type="molecule type" value="Transcribed_RNA"/>
</dbReference>
<evidence type="ECO:0000313" key="3">
    <source>
        <dbReference type="EMBL" id="CAE2190752.1"/>
    </source>
</evidence>
<dbReference type="SUPFAM" id="SSF101898">
    <property type="entry name" value="NHL repeat"/>
    <property type="match status" value="1"/>
</dbReference>
<proteinExistence type="predicted"/>
<dbReference type="InterPro" id="IPR019405">
    <property type="entry name" value="Lactonase_7-beta_prop"/>
</dbReference>
<protein>
    <recommendedName>
        <fullName evidence="4">SMP-30/Gluconolactonase/LRE-like region domain-containing protein</fullName>
    </recommendedName>
</protein>
<dbReference type="PANTHER" id="PTHR46388:SF2">
    <property type="entry name" value="NHL REPEAT-CONTAINING PROTEIN 2"/>
    <property type="match status" value="1"/>
</dbReference>
<name>A0A7S4H8D3_GUITH</name>
<dbReference type="Pfam" id="PF01436">
    <property type="entry name" value="NHL"/>
    <property type="match status" value="1"/>
</dbReference>
<gene>
    <name evidence="3" type="ORF">GTHE00462_LOCUS63</name>
</gene>
<reference evidence="3" key="1">
    <citation type="submission" date="2021-01" db="EMBL/GenBank/DDBJ databases">
        <authorList>
            <person name="Corre E."/>
            <person name="Pelletier E."/>
            <person name="Niang G."/>
            <person name="Scheremetjew M."/>
            <person name="Finn R."/>
            <person name="Kale V."/>
            <person name="Holt S."/>
            <person name="Cochrane G."/>
            <person name="Meng A."/>
            <person name="Brown T."/>
            <person name="Cohen L."/>
        </authorList>
    </citation>
    <scope>NUCLEOTIDE SEQUENCE</scope>
    <source>
        <strain evidence="3">CCMP 2712</strain>
    </source>
</reference>
<keyword evidence="2" id="KW-0732">Signal</keyword>
<dbReference type="PANTHER" id="PTHR46388">
    <property type="entry name" value="NHL REPEAT-CONTAINING PROTEIN 2"/>
    <property type="match status" value="1"/>
</dbReference>
<dbReference type="InterPro" id="IPR011042">
    <property type="entry name" value="6-blade_b-propeller_TolB-like"/>
</dbReference>
<dbReference type="Gene3D" id="2.120.10.30">
    <property type="entry name" value="TolB, C-terminal domain"/>
    <property type="match status" value="4"/>
</dbReference>
<dbReference type="Pfam" id="PF10282">
    <property type="entry name" value="Lactonase"/>
    <property type="match status" value="1"/>
</dbReference>
<dbReference type="InterPro" id="IPR001258">
    <property type="entry name" value="NHL_repeat"/>
</dbReference>
<feature type="signal peptide" evidence="2">
    <location>
        <begin position="1"/>
        <end position="26"/>
    </location>
</feature>
<keyword evidence="1" id="KW-0677">Repeat</keyword>
<evidence type="ECO:0000256" key="1">
    <source>
        <dbReference type="ARBA" id="ARBA00022737"/>
    </source>
</evidence>
<feature type="chain" id="PRO_5031292494" description="SMP-30/Gluconolactonase/LRE-like region domain-containing protein" evidence="2">
    <location>
        <begin position="27"/>
        <end position="629"/>
    </location>
</feature>
<accession>A0A7S4H8D3</accession>
<evidence type="ECO:0008006" key="4">
    <source>
        <dbReference type="Google" id="ProtNLM"/>
    </source>
</evidence>